<evidence type="ECO:0000313" key="2">
    <source>
        <dbReference type="Proteomes" id="UP000887564"/>
    </source>
</evidence>
<proteinExistence type="predicted"/>
<sequence>MELSEAEIAQLKEHNQRRVKRVVAIVAITMTLISIVLVALSLSLGSKIDQLEPYRDMRRKLSFNNGTLSFRIPENLLHPIDFRASRYSIIYASSPLPLTDASIEH</sequence>
<protein>
    <submittedName>
        <fullName evidence="3">Uncharacterized protein</fullName>
    </submittedName>
</protein>
<evidence type="ECO:0000256" key="1">
    <source>
        <dbReference type="SAM" id="Phobius"/>
    </source>
</evidence>
<dbReference type="AlphaFoldDB" id="A0A914RZ15"/>
<keyword evidence="2" id="KW-1185">Reference proteome</keyword>
<dbReference type="Proteomes" id="UP000887564">
    <property type="component" value="Unplaced"/>
</dbReference>
<reference evidence="3" key="1">
    <citation type="submission" date="2022-11" db="UniProtKB">
        <authorList>
            <consortium name="WormBaseParasite"/>
        </authorList>
    </citation>
    <scope>IDENTIFICATION</scope>
</reference>
<keyword evidence="1" id="KW-0472">Membrane</keyword>
<keyword evidence="1" id="KW-1133">Transmembrane helix</keyword>
<feature type="transmembrane region" description="Helical" evidence="1">
    <location>
        <begin position="22"/>
        <end position="44"/>
    </location>
</feature>
<name>A0A914RZ15_PAREQ</name>
<organism evidence="2 3">
    <name type="scientific">Parascaris equorum</name>
    <name type="common">Equine roundworm</name>
    <dbReference type="NCBI Taxonomy" id="6256"/>
    <lineage>
        <taxon>Eukaryota</taxon>
        <taxon>Metazoa</taxon>
        <taxon>Ecdysozoa</taxon>
        <taxon>Nematoda</taxon>
        <taxon>Chromadorea</taxon>
        <taxon>Rhabditida</taxon>
        <taxon>Spirurina</taxon>
        <taxon>Ascaridomorpha</taxon>
        <taxon>Ascaridoidea</taxon>
        <taxon>Ascarididae</taxon>
        <taxon>Parascaris</taxon>
    </lineage>
</organism>
<dbReference type="WBParaSite" id="PEQ_0001138701-mRNA-1">
    <property type="protein sequence ID" value="PEQ_0001138701-mRNA-1"/>
    <property type="gene ID" value="PEQ_0001138701"/>
</dbReference>
<keyword evidence="1" id="KW-0812">Transmembrane</keyword>
<evidence type="ECO:0000313" key="3">
    <source>
        <dbReference type="WBParaSite" id="PEQ_0001138701-mRNA-1"/>
    </source>
</evidence>
<accession>A0A914RZ15</accession>